<keyword evidence="3" id="KW-1185">Reference proteome</keyword>
<reference evidence="2 3" key="1">
    <citation type="journal article" date="1998" name="Science">
        <title>Genome sequence of the nematode C. elegans: a platform for investigating biology.</title>
        <authorList>
            <consortium name="The C. elegans sequencing consortium"/>
            <person name="Sulson J.E."/>
            <person name="Waterston R."/>
        </authorList>
    </citation>
    <scope>NUCLEOTIDE SEQUENCE [LARGE SCALE GENOMIC DNA]</scope>
    <source>
        <strain evidence="2 3">Bristol N2</strain>
    </source>
</reference>
<evidence type="ECO:0000313" key="4">
    <source>
        <dbReference type="WormBase" id="Y63D3A.9a"/>
    </source>
</evidence>
<organism evidence="2 3">
    <name type="scientific">Caenorhabditis elegans</name>
    <dbReference type="NCBI Taxonomy" id="6239"/>
    <lineage>
        <taxon>Eukaryota</taxon>
        <taxon>Metazoa</taxon>
        <taxon>Ecdysozoa</taxon>
        <taxon>Nematoda</taxon>
        <taxon>Chromadorea</taxon>
        <taxon>Rhabditida</taxon>
        <taxon>Rhabditina</taxon>
        <taxon>Rhabditomorpha</taxon>
        <taxon>Rhabditoidea</taxon>
        <taxon>Rhabditidae</taxon>
        <taxon>Peloderinae</taxon>
        <taxon>Caenorhabditis</taxon>
    </lineage>
</organism>
<dbReference type="AGR" id="WB:WBGene00013408"/>
<dbReference type="InterPro" id="IPR053222">
    <property type="entry name" value="Zygotic_Embryogenesis-Asso"/>
</dbReference>
<dbReference type="PANTHER" id="PTHR22899:SF0">
    <property type="entry name" value="F-BOX ASSOCIATED DOMAIN-CONTAINING PROTEIN-RELATED"/>
    <property type="match status" value="1"/>
</dbReference>
<evidence type="ECO:0000259" key="1">
    <source>
        <dbReference type="PROSITE" id="PS50181"/>
    </source>
</evidence>
<gene>
    <name evidence="2 4" type="primary">fbxb-93</name>
    <name evidence="2" type="ORF">CELE_Y63D3A.9</name>
    <name evidence="4" type="ORF">Y63D3A.9</name>
</gene>
<proteinExistence type="predicted"/>
<dbReference type="InterPro" id="IPR012885">
    <property type="entry name" value="F-box_Sdz-33"/>
</dbReference>
<dbReference type="WormBase" id="Y63D3A.9a">
    <property type="protein sequence ID" value="CE52952"/>
    <property type="gene ID" value="WBGene00013408"/>
    <property type="gene designation" value="fbxb-93"/>
</dbReference>
<dbReference type="ExpressionAtlas" id="A0A3P6PCM3">
    <property type="expression patterns" value="baseline"/>
</dbReference>
<dbReference type="GeneID" id="190471"/>
<dbReference type="Proteomes" id="UP000001940">
    <property type="component" value="Chromosome I"/>
</dbReference>
<dbReference type="STRING" id="6239.Y63D3A.9a.1"/>
<evidence type="ECO:0000313" key="2">
    <source>
        <dbReference type="EMBL" id="VDJ62030.1"/>
    </source>
</evidence>
<dbReference type="InterPro" id="IPR001810">
    <property type="entry name" value="F-box_dom"/>
</dbReference>
<dbReference type="PROSITE" id="PS50181">
    <property type="entry name" value="FBOX"/>
    <property type="match status" value="1"/>
</dbReference>
<name>A0A3P6PCM3_CAEEL</name>
<dbReference type="SMR" id="A0A3P6PCM3"/>
<dbReference type="CTD" id="190471"/>
<sequence>MSSPSFPILRLPSKALRTTLQNFDFIDLLSFSFVSPTPTKSLNMKVTDFIIIKNYGIYIVARCCGIALRPITSQIFVDGQPQERQWEIQSITVKKCFENFLAAFNHFEVEYICVRGEDDISYNLEEIKVVKNLEIFSADCGIFGQLYRVANKVTLSQRSLLHEKPRDFFTENMDSLQLEASFHLKFDDLLAITVIYRPFTLSDLNLFLQHWRKGSNPRLEEIYIGLKEDNLVDFKKTLLKGIEYWKYGIFRVYNNSPSIEGLEIERTDGIRAIIFVNPMHRSIGMGVLQ</sequence>
<dbReference type="AlphaFoldDB" id="A0A3P6PCM3"/>
<dbReference type="Pfam" id="PF00646">
    <property type="entry name" value="F-box"/>
    <property type="match status" value="1"/>
</dbReference>
<dbReference type="Pfam" id="PF07735">
    <property type="entry name" value="FBA_2"/>
    <property type="match status" value="1"/>
</dbReference>
<dbReference type="PaxDb" id="6239-Y63D3A.9"/>
<dbReference type="PANTHER" id="PTHR22899">
    <property type="entry name" value="CYCLIN-RELATED F-BOX FAMILY"/>
    <property type="match status" value="1"/>
</dbReference>
<dbReference type="OrthoDB" id="5910378at2759"/>
<accession>A0A3P6PCM3</accession>
<dbReference type="RefSeq" id="NP_001355498.1">
    <property type="nucleotide sequence ID" value="NM_001368570.3"/>
</dbReference>
<dbReference type="KEGG" id="cel:CELE_Y63D3A.9"/>
<protein>
    <submittedName>
        <fullName evidence="2">F-box domain-containing protein</fullName>
    </submittedName>
</protein>
<evidence type="ECO:0000313" key="3">
    <source>
        <dbReference type="Proteomes" id="UP000001940"/>
    </source>
</evidence>
<dbReference type="EMBL" id="BX284601">
    <property type="protein sequence ID" value="VDJ62030.1"/>
    <property type="molecule type" value="Genomic_DNA"/>
</dbReference>
<feature type="domain" description="F-box" evidence="1">
    <location>
        <begin position="5"/>
        <end position="35"/>
    </location>
</feature>
<dbReference type="InParanoid" id="A0A3P6PCM3"/>